<dbReference type="Proteomes" id="UP000179184">
    <property type="component" value="Unassembled WGS sequence"/>
</dbReference>
<reference evidence="3 4" key="1">
    <citation type="journal article" date="2016" name="Nat. Commun.">
        <title>Thousands of microbial genomes shed light on interconnected biogeochemical processes in an aquifer system.</title>
        <authorList>
            <person name="Anantharaman K."/>
            <person name="Brown C.T."/>
            <person name="Hug L.A."/>
            <person name="Sharon I."/>
            <person name="Castelle C.J."/>
            <person name="Probst A.J."/>
            <person name="Thomas B.C."/>
            <person name="Singh A."/>
            <person name="Wilkins M.J."/>
            <person name="Karaoz U."/>
            <person name="Brodie E.L."/>
            <person name="Williams K.H."/>
            <person name="Hubbard S.S."/>
            <person name="Banfield J.F."/>
        </authorList>
    </citation>
    <scope>NUCLEOTIDE SEQUENCE [LARGE SCALE GENOMIC DNA]</scope>
</reference>
<name>A0A1F5BJA6_9BACT</name>
<evidence type="ECO:0000313" key="4">
    <source>
        <dbReference type="Proteomes" id="UP000179184"/>
    </source>
</evidence>
<dbReference type="AlphaFoldDB" id="A0A1F5BJA6"/>
<proteinExistence type="predicted"/>
<feature type="transmembrane region" description="Helical" evidence="1">
    <location>
        <begin position="15"/>
        <end position="39"/>
    </location>
</feature>
<evidence type="ECO:0000313" key="3">
    <source>
        <dbReference type="EMBL" id="OGD30695.1"/>
    </source>
</evidence>
<keyword evidence="1" id="KW-1133">Transmembrane helix</keyword>
<accession>A0A1F5BJA6</accession>
<sequence>MMWKTDQTGWGFEAFWWIFMILWLALIIAGITALTKWFISRSRGTREHRDKSASEILRERYARGEIDRKEFEEKKKDLIYP</sequence>
<dbReference type="EMBL" id="MEYN01000017">
    <property type="protein sequence ID" value="OGD30695.1"/>
    <property type="molecule type" value="Genomic_DNA"/>
</dbReference>
<organism evidence="3 4">
    <name type="scientific">Candidatus Azambacteria bacterium RIFCSPHIGHO2_02_46_12</name>
    <dbReference type="NCBI Taxonomy" id="1797295"/>
    <lineage>
        <taxon>Bacteria</taxon>
        <taxon>Candidatus Azamiibacteriota</taxon>
    </lineage>
</organism>
<feature type="domain" description="SHOCT" evidence="2">
    <location>
        <begin position="55"/>
        <end position="78"/>
    </location>
</feature>
<comment type="caution">
    <text evidence="3">The sequence shown here is derived from an EMBL/GenBank/DDBJ whole genome shotgun (WGS) entry which is preliminary data.</text>
</comment>
<protein>
    <recommendedName>
        <fullName evidence="2">SHOCT domain-containing protein</fullName>
    </recommendedName>
</protein>
<evidence type="ECO:0000259" key="2">
    <source>
        <dbReference type="Pfam" id="PF09851"/>
    </source>
</evidence>
<dbReference type="Pfam" id="PF09851">
    <property type="entry name" value="SHOCT"/>
    <property type="match status" value="1"/>
</dbReference>
<gene>
    <name evidence="3" type="ORF">A2W60_01755</name>
</gene>
<keyword evidence="1" id="KW-0472">Membrane</keyword>
<keyword evidence="1" id="KW-0812">Transmembrane</keyword>
<dbReference type="InterPro" id="IPR018649">
    <property type="entry name" value="SHOCT"/>
</dbReference>
<evidence type="ECO:0000256" key="1">
    <source>
        <dbReference type="SAM" id="Phobius"/>
    </source>
</evidence>